<protein>
    <submittedName>
        <fullName evidence="1">Uncharacterized protein</fullName>
    </submittedName>
</protein>
<name>A0A077QBQ8_XENBV</name>
<sequence length="44" mass="5053">MQLRAVYLTREFITAVNVVKNYIELVSRRAVGVAVIRNSSHKIH</sequence>
<comment type="caution">
    <text evidence="1">The sequence shown here is derived from an EMBL/GenBank/DDBJ whole genome shotgun (WGS) entry which is preliminary data.</text>
</comment>
<reference evidence="1" key="1">
    <citation type="submission" date="2013-07" db="EMBL/GenBank/DDBJ databases">
        <title>Sub-species coevolution in mutualistic symbiosis.</title>
        <authorList>
            <person name="Murfin K."/>
            <person name="Klassen J."/>
            <person name="Lee M."/>
            <person name="Forst S."/>
            <person name="Stock P."/>
            <person name="Goodrich-Blair H."/>
        </authorList>
    </citation>
    <scope>NUCLEOTIDE SEQUENCE [LARGE SCALE GENOMIC DNA]</scope>
    <source>
        <strain evidence="1">Intermedium</strain>
    </source>
</reference>
<organism evidence="1">
    <name type="scientific">Xenorhabdus bovienii str. Intermedium</name>
    <dbReference type="NCBI Taxonomy" id="1379677"/>
    <lineage>
        <taxon>Bacteria</taxon>
        <taxon>Pseudomonadati</taxon>
        <taxon>Pseudomonadota</taxon>
        <taxon>Gammaproteobacteria</taxon>
        <taxon>Enterobacterales</taxon>
        <taxon>Morganellaceae</taxon>
        <taxon>Xenorhabdus</taxon>
    </lineage>
</organism>
<dbReference type="HOGENOM" id="CLU_3223964_0_0_6"/>
<proteinExistence type="predicted"/>
<dbReference type="Proteomes" id="UP000028480">
    <property type="component" value="Unassembled WGS sequence"/>
</dbReference>
<dbReference type="EMBL" id="CBTB010000012">
    <property type="protein sequence ID" value="CDH30799.1"/>
    <property type="molecule type" value="Genomic_DNA"/>
</dbReference>
<gene>
    <name evidence="1" type="ORF">XBI1_1090049</name>
</gene>
<dbReference type="AlphaFoldDB" id="A0A077QBQ8"/>
<evidence type="ECO:0000313" key="1">
    <source>
        <dbReference type="EMBL" id="CDH30799.1"/>
    </source>
</evidence>
<accession>A0A077QBQ8</accession>